<evidence type="ECO:0000313" key="3">
    <source>
        <dbReference type="Proteomes" id="UP000026915"/>
    </source>
</evidence>
<organism evidence="2 3">
    <name type="scientific">Theobroma cacao</name>
    <name type="common">Cacao</name>
    <name type="synonym">Cocoa</name>
    <dbReference type="NCBI Taxonomy" id="3641"/>
    <lineage>
        <taxon>Eukaryota</taxon>
        <taxon>Viridiplantae</taxon>
        <taxon>Streptophyta</taxon>
        <taxon>Embryophyta</taxon>
        <taxon>Tracheophyta</taxon>
        <taxon>Spermatophyta</taxon>
        <taxon>Magnoliopsida</taxon>
        <taxon>eudicotyledons</taxon>
        <taxon>Gunneridae</taxon>
        <taxon>Pentapetalae</taxon>
        <taxon>rosids</taxon>
        <taxon>malvids</taxon>
        <taxon>Malvales</taxon>
        <taxon>Malvaceae</taxon>
        <taxon>Byttnerioideae</taxon>
        <taxon>Theobroma</taxon>
    </lineage>
</organism>
<reference evidence="2 3" key="1">
    <citation type="journal article" date="2013" name="Genome Biol.">
        <title>The genome sequence of the most widely cultivated cacao type and its use to identify candidate genes regulating pod color.</title>
        <authorList>
            <person name="Motamayor J.C."/>
            <person name="Mockaitis K."/>
            <person name="Schmutz J."/>
            <person name="Haiminen N."/>
            <person name="Iii D.L."/>
            <person name="Cornejo O."/>
            <person name="Findley S.D."/>
            <person name="Zheng P."/>
            <person name="Utro F."/>
            <person name="Royaert S."/>
            <person name="Saski C."/>
            <person name="Jenkins J."/>
            <person name="Podicheti R."/>
            <person name="Zhao M."/>
            <person name="Scheffler B.E."/>
            <person name="Stack J.C."/>
            <person name="Feltus F.A."/>
            <person name="Mustiga G.M."/>
            <person name="Amores F."/>
            <person name="Phillips W."/>
            <person name="Marelli J.P."/>
            <person name="May G.D."/>
            <person name="Shapiro H."/>
            <person name="Ma J."/>
            <person name="Bustamante C.D."/>
            <person name="Schnell R.J."/>
            <person name="Main D."/>
            <person name="Gilbert D."/>
            <person name="Parida L."/>
            <person name="Kuhn D.N."/>
        </authorList>
    </citation>
    <scope>NUCLEOTIDE SEQUENCE [LARGE SCALE GENOMIC DNA]</scope>
    <source>
        <strain evidence="3">cv. Matina 1-6</strain>
    </source>
</reference>
<dbReference type="Gramene" id="EOY33558">
    <property type="protein sequence ID" value="EOY33558"/>
    <property type="gene ID" value="TCM_041504"/>
</dbReference>
<name>A0A061GVW3_THECC</name>
<feature type="region of interest" description="Disordered" evidence="1">
    <location>
        <begin position="49"/>
        <end position="69"/>
    </location>
</feature>
<keyword evidence="3" id="KW-1185">Reference proteome</keyword>
<evidence type="ECO:0000256" key="1">
    <source>
        <dbReference type="SAM" id="MobiDB-lite"/>
    </source>
</evidence>
<feature type="compositionally biased region" description="Polar residues" evidence="1">
    <location>
        <begin position="49"/>
        <end position="62"/>
    </location>
</feature>
<dbReference type="Proteomes" id="UP000026915">
    <property type="component" value="Chromosome 9"/>
</dbReference>
<dbReference type="HOGENOM" id="CLU_2781024_0_0_1"/>
<dbReference type="AlphaFoldDB" id="A0A061GVW3"/>
<protein>
    <submittedName>
        <fullName evidence="2">Uncharacterized protein</fullName>
    </submittedName>
</protein>
<proteinExistence type="predicted"/>
<sequence length="69" mass="8159">MRNVKSDLDPHDWIWHSTIRSGHREYRSNALVAKFDHKEWQNLTIKSAKSTQHYTDHISNGQSKEKKGK</sequence>
<accession>A0A061GVW3</accession>
<gene>
    <name evidence="2" type="ORF">TCM_041504</name>
</gene>
<evidence type="ECO:0000313" key="2">
    <source>
        <dbReference type="EMBL" id="EOY33558.1"/>
    </source>
</evidence>
<dbReference type="InParanoid" id="A0A061GVW3"/>
<dbReference type="EMBL" id="CM001887">
    <property type="protein sequence ID" value="EOY33558.1"/>
    <property type="molecule type" value="Genomic_DNA"/>
</dbReference>